<feature type="region of interest" description="Disordered" evidence="1">
    <location>
        <begin position="1"/>
        <end position="49"/>
    </location>
</feature>
<evidence type="ECO:0000313" key="3">
    <source>
        <dbReference type="Proteomes" id="UP001265259"/>
    </source>
</evidence>
<gene>
    <name evidence="2" type="ORF">RM543_04010</name>
</gene>
<proteinExistence type="predicted"/>
<reference evidence="2 3" key="1">
    <citation type="submission" date="2023-09" db="EMBL/GenBank/DDBJ databases">
        <authorList>
            <person name="Rey-Velasco X."/>
        </authorList>
    </citation>
    <scope>NUCLEOTIDE SEQUENCE [LARGE SCALE GENOMIC DNA]</scope>
    <source>
        <strain evidence="2 3">F158</strain>
    </source>
</reference>
<dbReference type="Proteomes" id="UP001265259">
    <property type="component" value="Unassembled WGS sequence"/>
</dbReference>
<sequence>MTDKKSPKNLDRPQTPDENTATDERGDKPIRGPEDIENKDKHPGHINKQ</sequence>
<evidence type="ECO:0000256" key="1">
    <source>
        <dbReference type="SAM" id="MobiDB-lite"/>
    </source>
</evidence>
<keyword evidence="3" id="KW-1185">Reference proteome</keyword>
<dbReference type="RefSeq" id="WP_311689601.1">
    <property type="nucleotide sequence ID" value="NZ_JAVRHL010000001.1"/>
</dbReference>
<accession>A0ABU3DDV0</accession>
<comment type="caution">
    <text evidence="2">The sequence shown here is derived from an EMBL/GenBank/DDBJ whole genome shotgun (WGS) entry which is preliminary data.</text>
</comment>
<feature type="compositionally biased region" description="Basic and acidic residues" evidence="1">
    <location>
        <begin position="1"/>
        <end position="15"/>
    </location>
</feature>
<evidence type="ECO:0000313" key="2">
    <source>
        <dbReference type="EMBL" id="MDT0681840.1"/>
    </source>
</evidence>
<feature type="compositionally biased region" description="Basic and acidic residues" evidence="1">
    <location>
        <begin position="22"/>
        <end position="43"/>
    </location>
</feature>
<organism evidence="2 3">
    <name type="scientific">Tropicimonas omnivorans</name>
    <dbReference type="NCBI Taxonomy" id="3075590"/>
    <lineage>
        <taxon>Bacteria</taxon>
        <taxon>Pseudomonadati</taxon>
        <taxon>Pseudomonadota</taxon>
        <taxon>Alphaproteobacteria</taxon>
        <taxon>Rhodobacterales</taxon>
        <taxon>Roseobacteraceae</taxon>
        <taxon>Tropicimonas</taxon>
    </lineage>
</organism>
<protein>
    <submittedName>
        <fullName evidence="2">Uncharacterized protein</fullName>
    </submittedName>
</protein>
<name>A0ABU3DDV0_9RHOB</name>
<dbReference type="EMBL" id="JAVRHL010000001">
    <property type="protein sequence ID" value="MDT0681840.1"/>
    <property type="molecule type" value="Genomic_DNA"/>
</dbReference>